<organism evidence="2 3">
    <name type="scientific">Zophobihabitans entericus</name>
    <dbReference type="NCBI Taxonomy" id="1635327"/>
    <lineage>
        <taxon>Bacteria</taxon>
        <taxon>Pseudomonadati</taxon>
        <taxon>Pseudomonadota</taxon>
        <taxon>Gammaproteobacteria</taxon>
        <taxon>Orbales</taxon>
        <taxon>Orbaceae</taxon>
        <taxon>Zophobihabitans</taxon>
    </lineage>
</organism>
<dbReference type="Pfam" id="PF13406">
    <property type="entry name" value="SLT_2"/>
    <property type="match status" value="1"/>
</dbReference>
<dbReference type="InterPro" id="IPR043426">
    <property type="entry name" value="MltB-like"/>
</dbReference>
<dbReference type="FunCoup" id="A0A6G9IC22">
    <property type="interactions" value="102"/>
</dbReference>
<gene>
    <name evidence="2" type="ORF">IPMB12_08755</name>
</gene>
<dbReference type="Proteomes" id="UP000501168">
    <property type="component" value="Chromosome"/>
</dbReference>
<dbReference type="PROSITE" id="PS51257">
    <property type="entry name" value="PROKAR_LIPOPROTEIN"/>
    <property type="match status" value="1"/>
</dbReference>
<dbReference type="RefSeq" id="WP_166916904.1">
    <property type="nucleotide sequence ID" value="NZ_CP050253.1"/>
</dbReference>
<proteinExistence type="predicted"/>
<accession>A0A6G9IC22</accession>
<sequence>MKQYTKLFLSLAISAVLISCSDNQLRAESTKDEIIYTDSRDAEHFPQYVEELKQYARLNGIDEETIKIAFTDVYHIDRVITADRNQPEKKSDLNEYLTRVLSENRLKTTQQKYTEFRSDLATATEQTGVPGNYIVSLWGIESGFGRYQGNEDVISAVSTLAFEGRREKFFGRELLAALTVLERGYITKDKLKGSWAGAMGQSQFMPSSLLAYGKDGDNDGVIDIWNNQHDVFASIGNYLATVGWNAQDRWGNKVNLPKNFDISLTGLDNNKAKTIAQWQKLGVVITDGKLTPAKETNAWVILPDDEPAKAYLVYNNFKTLMNWNRSYYFALSVGLLADSLDTKTTGSTK</sequence>
<evidence type="ECO:0000313" key="3">
    <source>
        <dbReference type="Proteomes" id="UP000501168"/>
    </source>
</evidence>
<dbReference type="EMBL" id="CP050253">
    <property type="protein sequence ID" value="QIQ21763.1"/>
    <property type="molecule type" value="Genomic_DNA"/>
</dbReference>
<dbReference type="NCBIfam" id="TIGR02283">
    <property type="entry name" value="MltB_2"/>
    <property type="match status" value="1"/>
</dbReference>
<keyword evidence="3" id="KW-1185">Reference proteome</keyword>
<dbReference type="AlphaFoldDB" id="A0A6G9IC22"/>
<dbReference type="GO" id="GO:0009253">
    <property type="term" value="P:peptidoglycan catabolic process"/>
    <property type="evidence" value="ECO:0007669"/>
    <property type="project" value="TreeGrafter"/>
</dbReference>
<dbReference type="PANTHER" id="PTHR30163">
    <property type="entry name" value="MEMBRANE-BOUND LYTIC MUREIN TRANSGLYCOSYLASE B"/>
    <property type="match status" value="1"/>
</dbReference>
<reference evidence="2 3" key="1">
    <citation type="submission" date="2020-03" db="EMBL/GenBank/DDBJ databases">
        <title>Complete genome sequence of Orbus sp. IPMB12 (BCRC 80908).</title>
        <authorList>
            <person name="Lo W.-S."/>
            <person name="Chang T.-H."/>
            <person name="Kuo C.-H."/>
        </authorList>
    </citation>
    <scope>NUCLEOTIDE SEQUENCE [LARGE SCALE GENOMIC DNA]</scope>
    <source>
        <strain evidence="2 3">IPMB12</strain>
    </source>
</reference>
<name>A0A6G9IC22_9GAMM</name>
<dbReference type="SUPFAM" id="SSF53955">
    <property type="entry name" value="Lysozyme-like"/>
    <property type="match status" value="1"/>
</dbReference>
<dbReference type="CDD" id="cd13399">
    <property type="entry name" value="Slt35-like"/>
    <property type="match status" value="1"/>
</dbReference>
<dbReference type="KEGG" id="orb:IPMB12_08755"/>
<dbReference type="InterPro" id="IPR011970">
    <property type="entry name" value="MltB_2"/>
</dbReference>
<dbReference type="InterPro" id="IPR031304">
    <property type="entry name" value="SLT_2"/>
</dbReference>
<dbReference type="InterPro" id="IPR023346">
    <property type="entry name" value="Lysozyme-like_dom_sf"/>
</dbReference>
<evidence type="ECO:0000259" key="1">
    <source>
        <dbReference type="Pfam" id="PF13406"/>
    </source>
</evidence>
<protein>
    <submittedName>
        <fullName evidence="2">Lytic murein transglycosylase</fullName>
    </submittedName>
</protein>
<dbReference type="GO" id="GO:0008933">
    <property type="term" value="F:peptidoglycan lytic transglycosylase activity"/>
    <property type="evidence" value="ECO:0007669"/>
    <property type="project" value="TreeGrafter"/>
</dbReference>
<feature type="domain" description="Transglycosylase SLT" evidence="1">
    <location>
        <begin position="45"/>
        <end position="338"/>
    </location>
</feature>
<dbReference type="PANTHER" id="PTHR30163:SF8">
    <property type="entry name" value="LYTIC MUREIN TRANSGLYCOSYLASE"/>
    <property type="match status" value="1"/>
</dbReference>
<dbReference type="Gene3D" id="1.10.530.10">
    <property type="match status" value="1"/>
</dbReference>
<dbReference type="InParanoid" id="A0A6G9IC22"/>
<evidence type="ECO:0000313" key="2">
    <source>
        <dbReference type="EMBL" id="QIQ21763.1"/>
    </source>
</evidence>
<dbReference type="Gene3D" id="1.10.8.350">
    <property type="entry name" value="Bacterial muramidase"/>
    <property type="match status" value="1"/>
</dbReference>